<keyword evidence="1" id="KW-0472">Membrane</keyword>
<dbReference type="AlphaFoldDB" id="A0A182TNY0"/>
<evidence type="ECO:0000256" key="1">
    <source>
        <dbReference type="SAM" id="Phobius"/>
    </source>
</evidence>
<evidence type="ECO:0000313" key="3">
    <source>
        <dbReference type="Proteomes" id="UP000075902"/>
    </source>
</evidence>
<sequence length="106" mass="11546">MSVGGVRPGGKDIWLAGTRSPSAKHREPKLIDMIAIVRLAALSKVRSLSLVGLVSLASTPRKTLPTLKTTDLQTFPRHCVFWVINGVLLLLLLLLGMVLVLLLLRI</sequence>
<feature type="transmembrane region" description="Helical" evidence="1">
    <location>
        <begin position="80"/>
        <end position="104"/>
    </location>
</feature>
<reference evidence="2" key="2">
    <citation type="submission" date="2020-05" db="UniProtKB">
        <authorList>
            <consortium name="EnsemblMetazoa"/>
        </authorList>
    </citation>
    <scope>IDENTIFICATION</scope>
    <source>
        <strain evidence="2">CM1001059</strain>
    </source>
</reference>
<keyword evidence="1" id="KW-1133">Transmembrane helix</keyword>
<dbReference type="EnsemblMetazoa" id="AMEC005748-RA">
    <property type="protein sequence ID" value="AMEC005748-PA"/>
    <property type="gene ID" value="AMEC005748"/>
</dbReference>
<keyword evidence="3" id="KW-1185">Reference proteome</keyword>
<accession>A0A182TNY0</accession>
<proteinExistence type="predicted"/>
<dbReference type="Proteomes" id="UP000075902">
    <property type="component" value="Unassembled WGS sequence"/>
</dbReference>
<keyword evidence="1" id="KW-0812">Transmembrane</keyword>
<organism evidence="2 3">
    <name type="scientific">Anopheles melas</name>
    <dbReference type="NCBI Taxonomy" id="34690"/>
    <lineage>
        <taxon>Eukaryota</taxon>
        <taxon>Metazoa</taxon>
        <taxon>Ecdysozoa</taxon>
        <taxon>Arthropoda</taxon>
        <taxon>Hexapoda</taxon>
        <taxon>Insecta</taxon>
        <taxon>Pterygota</taxon>
        <taxon>Neoptera</taxon>
        <taxon>Endopterygota</taxon>
        <taxon>Diptera</taxon>
        <taxon>Nematocera</taxon>
        <taxon>Culicoidea</taxon>
        <taxon>Culicidae</taxon>
        <taxon>Anophelinae</taxon>
        <taxon>Anopheles</taxon>
    </lineage>
</organism>
<reference evidence="3" key="1">
    <citation type="submission" date="2014-01" db="EMBL/GenBank/DDBJ databases">
        <title>The Genome Sequence of Anopheles melas CM1001059_A (V2).</title>
        <authorList>
            <consortium name="The Broad Institute Genomics Platform"/>
            <person name="Neafsey D.E."/>
            <person name="Besansky N."/>
            <person name="Howell P."/>
            <person name="Walton C."/>
            <person name="Young S.K."/>
            <person name="Zeng Q."/>
            <person name="Gargeya S."/>
            <person name="Fitzgerald M."/>
            <person name="Haas B."/>
            <person name="Abouelleil A."/>
            <person name="Allen A.W."/>
            <person name="Alvarado L."/>
            <person name="Arachchi H.M."/>
            <person name="Berlin A.M."/>
            <person name="Chapman S.B."/>
            <person name="Gainer-Dewar J."/>
            <person name="Goldberg J."/>
            <person name="Griggs A."/>
            <person name="Gujja S."/>
            <person name="Hansen M."/>
            <person name="Howarth C."/>
            <person name="Imamovic A."/>
            <person name="Ireland A."/>
            <person name="Larimer J."/>
            <person name="McCowan C."/>
            <person name="Murphy C."/>
            <person name="Pearson M."/>
            <person name="Poon T.W."/>
            <person name="Priest M."/>
            <person name="Roberts A."/>
            <person name="Saif S."/>
            <person name="Shea T."/>
            <person name="Sisk P."/>
            <person name="Sykes S."/>
            <person name="Wortman J."/>
            <person name="Nusbaum C."/>
            <person name="Birren B."/>
        </authorList>
    </citation>
    <scope>NUCLEOTIDE SEQUENCE [LARGE SCALE GENOMIC DNA]</scope>
    <source>
        <strain evidence="3">CM1001059</strain>
    </source>
</reference>
<dbReference type="VEuPathDB" id="VectorBase:AMEC005748"/>
<protein>
    <submittedName>
        <fullName evidence="2">Uncharacterized protein</fullName>
    </submittedName>
</protein>
<name>A0A182TNY0_9DIPT</name>
<evidence type="ECO:0000313" key="2">
    <source>
        <dbReference type="EnsemblMetazoa" id="AMEC005748-PA"/>
    </source>
</evidence>